<evidence type="ECO:0000313" key="2">
    <source>
        <dbReference type="EMBL" id="KPQ32185.1"/>
    </source>
</evidence>
<reference evidence="2 3" key="1">
    <citation type="submission" date="2015-09" db="EMBL/GenBank/DDBJ databases">
        <title>Identification and resolution of microdiversity through metagenomic sequencing of parallel consortia.</title>
        <authorList>
            <person name="Nelson W.C."/>
            <person name="Romine M.F."/>
            <person name="Lindemann S.R."/>
        </authorList>
    </citation>
    <scope>NUCLEOTIDE SEQUENCE [LARGE SCALE GENOMIC DNA]</scope>
    <source>
        <strain evidence="2">Ana</strain>
    </source>
</reference>
<evidence type="ECO:0000256" key="1">
    <source>
        <dbReference type="SAM" id="Phobius"/>
    </source>
</evidence>
<dbReference type="EMBL" id="LJZR01000066">
    <property type="protein sequence ID" value="KPQ32185.1"/>
    <property type="molecule type" value="Genomic_DNA"/>
</dbReference>
<protein>
    <submittedName>
        <fullName evidence="2">Uncharacterized protein</fullName>
    </submittedName>
</protein>
<dbReference type="AlphaFoldDB" id="A0A0P7YPY8"/>
<feature type="transmembrane region" description="Helical" evidence="1">
    <location>
        <begin position="26"/>
        <end position="48"/>
    </location>
</feature>
<name>A0A0P7YPY8_9CYAN</name>
<keyword evidence="1" id="KW-1133">Transmembrane helix</keyword>
<comment type="caution">
    <text evidence="2">The sequence shown here is derived from an EMBL/GenBank/DDBJ whole genome shotgun (WGS) entry which is preliminary data.</text>
</comment>
<evidence type="ECO:0000313" key="3">
    <source>
        <dbReference type="Proteomes" id="UP000050465"/>
    </source>
</evidence>
<organism evidence="2 3">
    <name type="scientific">Phormidesmis priestleyi Ana</name>
    <dbReference type="NCBI Taxonomy" id="1666911"/>
    <lineage>
        <taxon>Bacteria</taxon>
        <taxon>Bacillati</taxon>
        <taxon>Cyanobacteriota</taxon>
        <taxon>Cyanophyceae</taxon>
        <taxon>Leptolyngbyales</taxon>
        <taxon>Leptolyngbyaceae</taxon>
        <taxon>Phormidesmis</taxon>
    </lineage>
</organism>
<keyword evidence="1" id="KW-0812">Transmembrane</keyword>
<proteinExistence type="predicted"/>
<keyword evidence="1" id="KW-0472">Membrane</keyword>
<gene>
    <name evidence="2" type="ORF">HLUCCA11_22175</name>
</gene>
<dbReference type="Proteomes" id="UP000050465">
    <property type="component" value="Unassembled WGS sequence"/>
</dbReference>
<sequence>MELFYFQKLFATQPEKKHADKTHITWLFQTFAATTNLTFCLLIFNVLITLA</sequence>
<accession>A0A0P7YPY8</accession>
<dbReference type="STRING" id="1666911.HLUCCA11_22175"/>